<evidence type="ECO:0000259" key="2">
    <source>
        <dbReference type="Pfam" id="PF01575"/>
    </source>
</evidence>
<organism evidence="3 4">
    <name type="scientific">Arthrobacter flavus</name>
    <dbReference type="NCBI Taxonomy" id="95172"/>
    <lineage>
        <taxon>Bacteria</taxon>
        <taxon>Bacillati</taxon>
        <taxon>Actinomycetota</taxon>
        <taxon>Actinomycetes</taxon>
        <taxon>Micrococcales</taxon>
        <taxon>Micrococcaceae</taxon>
        <taxon>Arthrobacter</taxon>
    </lineage>
</organism>
<dbReference type="InterPro" id="IPR003965">
    <property type="entry name" value="Fatty_acid_synthase"/>
</dbReference>
<reference evidence="4" key="1">
    <citation type="journal article" date="2019" name="Int. J. Syst. Evol. Microbiol.">
        <title>The Global Catalogue of Microorganisms (GCM) 10K type strain sequencing project: providing services to taxonomists for standard genome sequencing and annotation.</title>
        <authorList>
            <consortium name="The Broad Institute Genomics Platform"/>
            <consortium name="The Broad Institute Genome Sequencing Center for Infectious Disease"/>
            <person name="Wu L."/>
            <person name="Ma J."/>
        </authorList>
    </citation>
    <scope>NUCLEOTIDE SEQUENCE [LARGE SCALE GENOMIC DNA]</scope>
    <source>
        <strain evidence="4">JCM 11496</strain>
    </source>
</reference>
<protein>
    <submittedName>
        <fullName evidence="3">MaoC family dehydratase</fullName>
    </submittedName>
</protein>
<dbReference type="Pfam" id="PF01575">
    <property type="entry name" value="MaoC_dehydratas"/>
    <property type="match status" value="1"/>
</dbReference>
<dbReference type="PANTHER" id="PTHR43841">
    <property type="entry name" value="3-HYDROXYACYL-THIOESTER DEHYDRATASE HTDX-RELATED"/>
    <property type="match status" value="1"/>
</dbReference>
<feature type="domain" description="MaoC-like" evidence="2">
    <location>
        <begin position="198"/>
        <end position="269"/>
    </location>
</feature>
<sequence>MSELVLDSLPGLPSLYRSALISSVPLPWVRGRSATTSGIPELPTVHHSVAGVQASVADLTRFQHLIGAPAHDLLPSGFVHTIAFPVAMSVMARTDFPLPLLGMIHLRNSVEHRRAIHFSEKLDVSAWAEDLRPHPSGAQVDLVTEVTVANEAVWTGRSTYLAKGSRLAGPAVAPKEERTTFIPPQLTTLWDLPGSTGRSYAAVSGDYNPIHLNALAAKALGMKRTIAHGMYLASRMVQESKPAGVESFAWSIDFRSPVLLPARVALAISTHREAGLWRGTEIAAWNPRRAREHFTGTLAPLALTD</sequence>
<comment type="caution">
    <text evidence="3">The sequence shown here is derived from an EMBL/GenBank/DDBJ whole genome shotgun (WGS) entry which is preliminary data.</text>
</comment>
<dbReference type="PRINTS" id="PR01483">
    <property type="entry name" value="FASYNTHASE"/>
</dbReference>
<name>A0ABW4QC06_9MICC</name>
<proteinExistence type="inferred from homology"/>
<dbReference type="EMBL" id="JBHUGA010000067">
    <property type="protein sequence ID" value="MFD1848250.1"/>
    <property type="molecule type" value="Genomic_DNA"/>
</dbReference>
<comment type="similarity">
    <text evidence="1">Belongs to the enoyl-CoA hydratase/isomerase family.</text>
</comment>
<evidence type="ECO:0000313" key="4">
    <source>
        <dbReference type="Proteomes" id="UP001597307"/>
    </source>
</evidence>
<dbReference type="InterPro" id="IPR029069">
    <property type="entry name" value="HotDog_dom_sf"/>
</dbReference>
<evidence type="ECO:0000256" key="1">
    <source>
        <dbReference type="ARBA" id="ARBA00005254"/>
    </source>
</evidence>
<dbReference type="Proteomes" id="UP001597307">
    <property type="component" value="Unassembled WGS sequence"/>
</dbReference>
<accession>A0ABW4QC06</accession>
<dbReference type="CDD" id="cd03441">
    <property type="entry name" value="R_hydratase_like"/>
    <property type="match status" value="1"/>
</dbReference>
<keyword evidence="4" id="KW-1185">Reference proteome</keyword>
<dbReference type="RefSeq" id="WP_343881831.1">
    <property type="nucleotide sequence ID" value="NZ_BAAAIJ010000059.1"/>
</dbReference>
<dbReference type="Gene3D" id="3.10.129.10">
    <property type="entry name" value="Hotdog Thioesterase"/>
    <property type="match status" value="1"/>
</dbReference>
<dbReference type="PANTHER" id="PTHR43841:SF3">
    <property type="entry name" value="(3R)-HYDROXYACYL-ACP DEHYDRATASE SUBUNIT HADB"/>
    <property type="match status" value="1"/>
</dbReference>
<dbReference type="InterPro" id="IPR002539">
    <property type="entry name" value="MaoC-like_dom"/>
</dbReference>
<dbReference type="SUPFAM" id="SSF54637">
    <property type="entry name" value="Thioesterase/thiol ester dehydrase-isomerase"/>
    <property type="match status" value="2"/>
</dbReference>
<evidence type="ECO:0000313" key="3">
    <source>
        <dbReference type="EMBL" id="MFD1848250.1"/>
    </source>
</evidence>
<gene>
    <name evidence="3" type="ORF">ACFSFX_16825</name>
</gene>